<dbReference type="AlphaFoldDB" id="A0A5K3EVG5"/>
<dbReference type="GO" id="GO:0097539">
    <property type="term" value="C:ciliary transition fiber"/>
    <property type="evidence" value="ECO:0007669"/>
    <property type="project" value="InterPro"/>
</dbReference>
<sequence length="887" mass="100415">MDSFYSQLAAEANEDWDLTPAKPFGLSAGPNKDVDIDDLLDGFDFTGKPVTKPEAFAPNSALDSSFDSSKLTVEAKPIGTSSLNETQSSTSTSNTLSSRPAPQNGSTQSRRNILDSLLTFDGGTDTTGGDSDDLTLKRKANDGVAAAVDINLDNSFDIKPSRRSVRFSENLNDNLREFSTGNEALNSKATRSNNSAEEDGDTMVAHISSSSSSSSSRPQTAPAGKRRGRGSSSGWGDLGEEFDWPPKGSATSDSEFKRNQQSATNTLVDRKNATEVNKNKPEARSVIANSNSGDVTRRSLTIKDHKERSSSWEPQRSTTLMGFDSVADASESNHMVKQLQTEVEGLRGLLKLTGEYHREEIKLLKQSHASKIKLLEENSSRRENHLKEELQFSVSQCKDRITQLEKYNETTRVDLTSAITATKEDALKTIETLRNEHALELEVIAERHAKALTNLREADANEARVLSDMQPTVEALRTLLSQLLTATNEIKQAEIHHQTAVTQRLAKLDRREETLKLAEERLCERERESEKAHQILTEAVAKLEMQLREQGKSLETDRWMLRQEQARLTKLQVTLEEDRRALIEQAGKERIELQHLIASFFAEHRETQARLAAERNATAEQQQKLRSDQINWRKQQEEEEKKLATMKKELERAKETFQVERHALDERVHQLHLTEVKLTETQRHLDIIRNNLQGKETSLNERAAELDRRQEDLTSHAATLSGTQAAVAEIDAKCRRLLEEQEREQTVLQARREELDDQEKRLFREQEELAKREDDYAKKLKVERKLVCCRCKQAVKRIPHNDRSSGSKYNQPDLNGEARCSEAWSPDHIPRVALDTNPEAVKLIEDISNQHTRARMLEQLRKELAKDNEFLEDERIYLSGLRHASYT</sequence>
<proteinExistence type="predicted"/>
<feature type="compositionally biased region" description="Basic and acidic residues" evidence="2">
    <location>
        <begin position="268"/>
        <end position="283"/>
    </location>
</feature>
<protein>
    <submittedName>
        <fullName evidence="4">AGC-kinase C-terminal domain-containing protein</fullName>
    </submittedName>
</protein>
<dbReference type="GO" id="GO:0060271">
    <property type="term" value="P:cilium assembly"/>
    <property type="evidence" value="ECO:0007669"/>
    <property type="project" value="InterPro"/>
</dbReference>
<dbReference type="GO" id="GO:0005814">
    <property type="term" value="C:centriole"/>
    <property type="evidence" value="ECO:0007669"/>
    <property type="project" value="TreeGrafter"/>
</dbReference>
<feature type="coiled-coil region" evidence="1">
    <location>
        <begin position="633"/>
        <end position="709"/>
    </location>
</feature>
<dbReference type="GO" id="GO:0036064">
    <property type="term" value="C:ciliary basal body"/>
    <property type="evidence" value="ECO:0007669"/>
    <property type="project" value="TreeGrafter"/>
</dbReference>
<keyword evidence="1" id="KW-0175">Coiled coil</keyword>
<evidence type="ECO:0000313" key="4">
    <source>
        <dbReference type="WBParaSite" id="MCU_002990-RB"/>
    </source>
</evidence>
<feature type="compositionally biased region" description="Polar residues" evidence="2">
    <location>
        <begin position="178"/>
        <end position="195"/>
    </location>
</feature>
<feature type="region of interest" description="Disordered" evidence="2">
    <location>
        <begin position="800"/>
        <end position="821"/>
    </location>
</feature>
<feature type="coiled-coil region" evidence="1">
    <location>
        <begin position="738"/>
        <end position="775"/>
    </location>
</feature>
<dbReference type="PANTHER" id="PTHR33689">
    <property type="entry name" value="FAS-BINDING FACTOR 1"/>
    <property type="match status" value="1"/>
</dbReference>
<evidence type="ECO:0000259" key="3">
    <source>
        <dbReference type="Pfam" id="PF21007"/>
    </source>
</evidence>
<evidence type="ECO:0000256" key="2">
    <source>
        <dbReference type="SAM" id="MobiDB-lite"/>
    </source>
</evidence>
<feature type="region of interest" description="Disordered" evidence="2">
    <location>
        <begin position="77"/>
        <end position="110"/>
    </location>
</feature>
<feature type="compositionally biased region" description="Low complexity" evidence="2">
    <location>
        <begin position="80"/>
        <end position="98"/>
    </location>
</feature>
<name>A0A5K3EVG5_MESCO</name>
<dbReference type="InterPro" id="IPR049390">
    <property type="entry name" value="FBF1_C"/>
</dbReference>
<organism evidence="4">
    <name type="scientific">Mesocestoides corti</name>
    <name type="common">Flatworm</name>
    <dbReference type="NCBI Taxonomy" id="53468"/>
    <lineage>
        <taxon>Eukaryota</taxon>
        <taxon>Metazoa</taxon>
        <taxon>Spiralia</taxon>
        <taxon>Lophotrochozoa</taxon>
        <taxon>Platyhelminthes</taxon>
        <taxon>Cestoda</taxon>
        <taxon>Eucestoda</taxon>
        <taxon>Cyclophyllidea</taxon>
        <taxon>Mesocestoididae</taxon>
        <taxon>Mesocestoides</taxon>
    </lineage>
</organism>
<dbReference type="InterPro" id="IPR033561">
    <property type="entry name" value="FBF1"/>
</dbReference>
<feature type="region of interest" description="Disordered" evidence="2">
    <location>
        <begin position="178"/>
        <end position="290"/>
    </location>
</feature>
<dbReference type="Pfam" id="PF21007">
    <property type="entry name" value="FBF1"/>
    <property type="match status" value="1"/>
</dbReference>
<evidence type="ECO:0000256" key="1">
    <source>
        <dbReference type="SAM" id="Coils"/>
    </source>
</evidence>
<reference evidence="4" key="1">
    <citation type="submission" date="2019-11" db="UniProtKB">
        <authorList>
            <consortium name="WormBaseParasite"/>
        </authorList>
    </citation>
    <scope>IDENTIFICATION</scope>
</reference>
<feature type="compositionally biased region" description="Polar residues" evidence="2">
    <location>
        <begin position="100"/>
        <end position="110"/>
    </location>
</feature>
<dbReference type="GO" id="GO:0090162">
    <property type="term" value="P:establishment of epithelial cell polarity"/>
    <property type="evidence" value="ECO:0007669"/>
    <property type="project" value="InterPro"/>
</dbReference>
<accession>A0A5K3EVG5</accession>
<dbReference type="WBParaSite" id="MCU_002990-RB">
    <property type="protein sequence ID" value="MCU_002990-RB"/>
    <property type="gene ID" value="MCU_002990"/>
</dbReference>
<dbReference type="PANTHER" id="PTHR33689:SF1">
    <property type="entry name" value="FAS-BINDING FACTOR 1"/>
    <property type="match status" value="1"/>
</dbReference>
<feature type="compositionally biased region" description="Polar residues" evidence="2">
    <location>
        <begin position="249"/>
        <end position="267"/>
    </location>
</feature>
<feature type="domain" description="Fas-binding factor 1 C-terminal" evidence="3">
    <location>
        <begin position="340"/>
        <end position="883"/>
    </location>
</feature>